<feature type="region of interest" description="Disordered" evidence="1">
    <location>
        <begin position="33"/>
        <end position="64"/>
    </location>
</feature>
<feature type="non-terminal residue" evidence="2">
    <location>
        <position position="87"/>
    </location>
</feature>
<name>A0A0B7C422_9EUPU</name>
<protein>
    <submittedName>
        <fullName evidence="2">Uncharacterized protein</fullName>
    </submittedName>
</protein>
<evidence type="ECO:0000256" key="1">
    <source>
        <dbReference type="SAM" id="MobiDB-lite"/>
    </source>
</evidence>
<sequence length="87" mass="9940">PKQPYLPDITLSKEEQTSRILEIIAREREKISNAIQMSSMEPKKKKKRKSKEIGDVGDGPTMLNTQIPRQMELDNVSYCSEGTMDND</sequence>
<organism evidence="2">
    <name type="scientific">Arion vulgaris</name>
    <dbReference type="NCBI Taxonomy" id="1028688"/>
    <lineage>
        <taxon>Eukaryota</taxon>
        <taxon>Metazoa</taxon>
        <taxon>Spiralia</taxon>
        <taxon>Lophotrochozoa</taxon>
        <taxon>Mollusca</taxon>
        <taxon>Gastropoda</taxon>
        <taxon>Heterobranchia</taxon>
        <taxon>Euthyneura</taxon>
        <taxon>Panpulmonata</taxon>
        <taxon>Eupulmonata</taxon>
        <taxon>Stylommatophora</taxon>
        <taxon>Helicina</taxon>
        <taxon>Arionoidea</taxon>
        <taxon>Arionidae</taxon>
        <taxon>Arion</taxon>
    </lineage>
</organism>
<dbReference type="EMBL" id="HACG01052505">
    <property type="protein sequence ID" value="CEK99376.1"/>
    <property type="molecule type" value="Transcribed_RNA"/>
</dbReference>
<feature type="non-terminal residue" evidence="2">
    <location>
        <position position="1"/>
    </location>
</feature>
<gene>
    <name evidence="2" type="primary">ORF221128</name>
</gene>
<evidence type="ECO:0000313" key="2">
    <source>
        <dbReference type="EMBL" id="CEK99376.1"/>
    </source>
</evidence>
<dbReference type="AlphaFoldDB" id="A0A0B7C422"/>
<accession>A0A0B7C422</accession>
<reference evidence="2" key="1">
    <citation type="submission" date="2014-12" db="EMBL/GenBank/DDBJ databases">
        <title>Insight into the proteome of Arion vulgaris.</title>
        <authorList>
            <person name="Aradska J."/>
            <person name="Bulat T."/>
            <person name="Smidak R."/>
            <person name="Sarate P."/>
            <person name="Gangsoo J."/>
            <person name="Sialana F."/>
            <person name="Bilban M."/>
            <person name="Lubec G."/>
        </authorList>
    </citation>
    <scope>NUCLEOTIDE SEQUENCE</scope>
    <source>
        <tissue evidence="2">Skin</tissue>
    </source>
</reference>
<proteinExistence type="predicted"/>